<evidence type="ECO:0000313" key="2">
    <source>
        <dbReference type="EMBL" id="AYD90474.1"/>
    </source>
</evidence>
<evidence type="ECO:0000313" key="3">
    <source>
        <dbReference type="Proteomes" id="UP000273001"/>
    </source>
</evidence>
<dbReference type="EMBL" id="CP032514">
    <property type="protein sequence ID" value="AYD90474.1"/>
    <property type="molecule type" value="Genomic_DNA"/>
</dbReference>
<evidence type="ECO:0000256" key="1">
    <source>
        <dbReference type="SAM" id="Phobius"/>
    </source>
</evidence>
<proteinExistence type="predicted"/>
<keyword evidence="1" id="KW-0472">Membrane</keyword>
<accession>A0ABM6Z625</accession>
<gene>
    <name evidence="2" type="ORF">D5R93_11550</name>
</gene>
<feature type="transmembrane region" description="Helical" evidence="1">
    <location>
        <begin position="111"/>
        <end position="133"/>
    </location>
</feature>
<dbReference type="Proteomes" id="UP000273001">
    <property type="component" value="Chromosome"/>
</dbReference>
<keyword evidence="1" id="KW-1133">Transmembrane helix</keyword>
<name>A0ABM6Z625_9ACTO</name>
<keyword evidence="3" id="KW-1185">Reference proteome</keyword>
<sequence>MAAILVLLTVAGRFSAGWTVLAVTLLTLAAGTVGRAQDSLRWTRLANRAVTPGDRSRMWLATPWYLLRSLVATAFAAVSVLMVTAPLPYVALRAPELWEGPLSFLDPGGRLPFMLALWVAVYALVLWLIPWGAPARRGGAHLIEAVAPTTRARWVLVAVVLVLSLLLYTLQESGHVTQELLEPLLTVY</sequence>
<feature type="transmembrane region" description="Helical" evidence="1">
    <location>
        <begin position="65"/>
        <end position="91"/>
    </location>
</feature>
<organism evidence="2 3">
    <name type="scientific">Actinomyces lilanjuaniae</name>
    <dbReference type="NCBI Taxonomy" id="2321394"/>
    <lineage>
        <taxon>Bacteria</taxon>
        <taxon>Bacillati</taxon>
        <taxon>Actinomycetota</taxon>
        <taxon>Actinomycetes</taxon>
        <taxon>Actinomycetales</taxon>
        <taxon>Actinomycetaceae</taxon>
        <taxon>Actinomyces</taxon>
    </lineage>
</organism>
<reference evidence="2 3" key="1">
    <citation type="submission" date="2018-09" db="EMBL/GenBank/DDBJ databases">
        <authorList>
            <person name="Li J."/>
        </authorList>
    </citation>
    <scope>NUCLEOTIDE SEQUENCE [LARGE SCALE GENOMIC DNA]</scope>
    <source>
        <strain evidence="2 3">2129</strain>
    </source>
</reference>
<feature type="transmembrane region" description="Helical" evidence="1">
    <location>
        <begin position="154"/>
        <end position="171"/>
    </location>
</feature>
<feature type="transmembrane region" description="Helical" evidence="1">
    <location>
        <begin position="15"/>
        <end position="34"/>
    </location>
</feature>
<keyword evidence="1" id="KW-0812">Transmembrane</keyword>
<protein>
    <submittedName>
        <fullName evidence="2">Uncharacterized protein</fullName>
    </submittedName>
</protein>